<dbReference type="KEGG" id="frf:LO80_08410"/>
<dbReference type="Pfam" id="PF19420">
    <property type="entry name" value="DDAH_eukar"/>
    <property type="match status" value="1"/>
</dbReference>
<organism evidence="1 2">
    <name type="scientific">Candidatus Francisella endociliophora</name>
    <dbReference type="NCBI Taxonomy" id="653937"/>
    <lineage>
        <taxon>Bacteria</taxon>
        <taxon>Pseudomonadati</taxon>
        <taxon>Pseudomonadota</taxon>
        <taxon>Gammaproteobacteria</taxon>
        <taxon>Thiotrichales</taxon>
        <taxon>Francisellaceae</taxon>
        <taxon>Francisella</taxon>
    </lineage>
</organism>
<keyword evidence="2" id="KW-1185">Reference proteome</keyword>
<protein>
    <recommendedName>
        <fullName evidence="3">Amidinotransferase</fullName>
    </recommendedName>
</protein>
<accession>A0A097EQY5</accession>
<evidence type="ECO:0000313" key="1">
    <source>
        <dbReference type="EMBL" id="AIT09988.1"/>
    </source>
</evidence>
<dbReference type="EMBL" id="CP009574">
    <property type="protein sequence ID" value="AIT09988.1"/>
    <property type="molecule type" value="Genomic_DNA"/>
</dbReference>
<gene>
    <name evidence="1" type="ORF">LO80_08410</name>
</gene>
<proteinExistence type="predicted"/>
<dbReference type="Gene3D" id="3.75.10.10">
    <property type="entry name" value="L-arginine/glycine Amidinotransferase, Chain A"/>
    <property type="match status" value="1"/>
</dbReference>
<dbReference type="InterPro" id="IPR014541">
    <property type="entry name" value="Amdntrnsf_FN0238"/>
</dbReference>
<dbReference type="AlphaFoldDB" id="A0A097EQY5"/>
<dbReference type="SUPFAM" id="SSF55909">
    <property type="entry name" value="Pentein"/>
    <property type="match status" value="1"/>
</dbReference>
<dbReference type="STRING" id="1547445.LO80_08410"/>
<dbReference type="PANTHER" id="PTHR43224">
    <property type="entry name" value="AMIDINOTRANSFERASE"/>
    <property type="match status" value="1"/>
</dbReference>
<dbReference type="PANTHER" id="PTHR43224:SF1">
    <property type="entry name" value="AMIDINOTRANSFERASE"/>
    <property type="match status" value="1"/>
</dbReference>
<evidence type="ECO:0008006" key="3">
    <source>
        <dbReference type="Google" id="ProtNLM"/>
    </source>
</evidence>
<dbReference type="Proteomes" id="UP000029672">
    <property type="component" value="Chromosome"/>
</dbReference>
<dbReference type="HOGENOM" id="CLU_077407_0_0_6"/>
<dbReference type="PIRSF" id="PIRSF028188">
    <property type="entry name" value="Amdntrnsf_FN0238"/>
    <property type="match status" value="1"/>
</dbReference>
<dbReference type="OrthoDB" id="9788268at2"/>
<evidence type="ECO:0000313" key="2">
    <source>
        <dbReference type="Proteomes" id="UP000029672"/>
    </source>
</evidence>
<sequence length="305" mass="34790">MNSKCLTDTVVMVKPTYFCFNQETSVNNAFQNKLAISNEELQARVMAEFNNMVKNIQSNDIDVVVLDSNLDTPDAVFPNNWFSTHIIDNQPYVFIYPMYTQNRRKEVQVENLLRHLKDTTKLDYKVLDLRGSYSKALEGTGVFIFDHEYKTAYMSISPRADVELAQVVCDKLGYKLIAFTSFDKKGPIYHTNVMLSIGEHLAIVCLESIKSNKERDVVIQNLEHSNKKIIDISIEQMYQMCGNVLEVKNKHDKSFLILSETAKKGFTQTQLELINKYVTCIVSDIQNIEAVGGGSARCMVAEVFY</sequence>
<dbReference type="eggNOG" id="COG4874">
    <property type="taxonomic scope" value="Bacteria"/>
</dbReference>
<name>A0A097EQY5_9GAMM</name>
<dbReference type="RefSeq" id="WP_040010363.1">
    <property type="nucleotide sequence ID" value="NZ_CP009574.1"/>
</dbReference>
<reference evidence="1 2" key="1">
    <citation type="submission" date="2014-10" db="EMBL/GenBank/DDBJ databases">
        <title>Whole genome sequence of Francisella endociliophora strain FSC1006, isolated from a laboratory culture of the marine ciliate Euplotes raikovi.</title>
        <authorList>
            <person name="Granberg M."/>
            <person name="Backman S."/>
            <person name="Lundmark E."/>
            <person name="Nilsson E."/>
            <person name="Karlsson E."/>
            <person name="Thelaus J."/>
            <person name="Ohrman C."/>
            <person name="Larkeryd A."/>
            <person name="Stenberg P."/>
        </authorList>
    </citation>
    <scope>NUCLEOTIDE SEQUENCE [LARGE SCALE GENOMIC DNA]</scope>
    <source>
        <strain evidence="1 2">FSC1006</strain>
    </source>
</reference>